<evidence type="ECO:0000313" key="2">
    <source>
        <dbReference type="EMBL" id="UXE60341.1"/>
    </source>
</evidence>
<dbReference type="KEGG" id="wna:KA717_32970"/>
<keyword evidence="1" id="KW-1133">Transmembrane helix</keyword>
<organism evidence="2">
    <name type="scientific">Woronichinia naegeliana WA131</name>
    <dbReference type="NCBI Taxonomy" id="2824559"/>
    <lineage>
        <taxon>Bacteria</taxon>
        <taxon>Bacillati</taxon>
        <taxon>Cyanobacteriota</taxon>
        <taxon>Cyanophyceae</taxon>
        <taxon>Synechococcales</taxon>
        <taxon>Coelosphaeriaceae</taxon>
        <taxon>Woronichinia</taxon>
    </lineage>
</organism>
<name>A0A977PUU1_9CYAN</name>
<feature type="transmembrane region" description="Helical" evidence="1">
    <location>
        <begin position="377"/>
        <end position="398"/>
    </location>
</feature>
<dbReference type="AlphaFoldDB" id="A0A977PUU1"/>
<gene>
    <name evidence="2" type="ORF">KA717_32970</name>
</gene>
<reference evidence="2" key="1">
    <citation type="submission" date="2021-04" db="EMBL/GenBank/DDBJ databases">
        <title>Genome sequence of Woronichinia naegeliana from Washington state freshwater lake bloom.</title>
        <authorList>
            <person name="Dreher T.W."/>
        </authorList>
    </citation>
    <scope>NUCLEOTIDE SEQUENCE</scope>
    <source>
        <strain evidence="2">WA131</strain>
    </source>
</reference>
<dbReference type="Proteomes" id="UP001065613">
    <property type="component" value="Chromosome"/>
</dbReference>
<evidence type="ECO:0000256" key="1">
    <source>
        <dbReference type="SAM" id="Phobius"/>
    </source>
</evidence>
<sequence length="463" mass="53373">MSTDFAERKMEVNDLSFDGIVHCLNEVIGKIDDPRSVSNATKYSLREAILGAFAAFFMQNESFLEYQRQLNSRCGRDNAQSLFGLEKIPTVEQIRNIVDGVAASSLFPLFGLIYQALRSMGFLKAYEILRGNLLVAMDGTNYYSSEKVNCPCCSTKTSKQGKVTYFHQALLPVIVSPDHESVFSLPPEFITPQDGSEKQDCEQNAAKRWISNHASLFAGQKITLLGDDLYSRQPTCQHCLDHDFNFIFVCLPTSHPTLYEWLNYLEANGEVKTTQHRRWNGKYFEIWHCRYLNQIPLRDQQPALLVNWCELKIHRESDAQLLYHNSWITNHFLTPHIVLDVCRAGRTRWRTENENHNILKNRGYHLEHNFGHGKQHLASVLLTLNLLAFLLHTVLGLVDERYQRIRVQRGTRKGFFQDILSLTKYLFFELTFPVKSKIQQCKLLEALSGKGLSNDSLDRKKIF</sequence>
<accession>A0A977PUU1</accession>
<protein>
    <submittedName>
        <fullName evidence="2">ISNCY family transposase</fullName>
    </submittedName>
</protein>
<dbReference type="EMBL" id="CP073041">
    <property type="protein sequence ID" value="UXE60341.1"/>
    <property type="molecule type" value="Genomic_DNA"/>
</dbReference>
<proteinExistence type="predicted"/>
<keyword evidence="1" id="KW-0472">Membrane</keyword>
<keyword evidence="1" id="KW-0812">Transmembrane</keyword>